<feature type="region of interest" description="Disordered" evidence="1">
    <location>
        <begin position="1"/>
        <end position="27"/>
    </location>
</feature>
<name>A0A915IAC5_ROMCU</name>
<reference evidence="3" key="1">
    <citation type="submission" date="2022-11" db="UniProtKB">
        <authorList>
            <consortium name="WormBaseParasite"/>
        </authorList>
    </citation>
    <scope>IDENTIFICATION</scope>
</reference>
<feature type="compositionally biased region" description="Basic and acidic residues" evidence="1">
    <location>
        <begin position="1"/>
        <end position="11"/>
    </location>
</feature>
<proteinExistence type="predicted"/>
<evidence type="ECO:0000313" key="3">
    <source>
        <dbReference type="WBParaSite" id="nRc.2.0.1.t11125-RA"/>
    </source>
</evidence>
<evidence type="ECO:0000256" key="1">
    <source>
        <dbReference type="SAM" id="MobiDB-lite"/>
    </source>
</evidence>
<organism evidence="2 3">
    <name type="scientific">Romanomermis culicivorax</name>
    <name type="common">Nematode worm</name>
    <dbReference type="NCBI Taxonomy" id="13658"/>
    <lineage>
        <taxon>Eukaryota</taxon>
        <taxon>Metazoa</taxon>
        <taxon>Ecdysozoa</taxon>
        <taxon>Nematoda</taxon>
        <taxon>Enoplea</taxon>
        <taxon>Dorylaimia</taxon>
        <taxon>Mermithida</taxon>
        <taxon>Mermithoidea</taxon>
        <taxon>Mermithidae</taxon>
        <taxon>Romanomermis</taxon>
    </lineage>
</organism>
<dbReference type="Proteomes" id="UP000887565">
    <property type="component" value="Unplaced"/>
</dbReference>
<dbReference type="AlphaFoldDB" id="A0A915IAC5"/>
<keyword evidence="2" id="KW-1185">Reference proteome</keyword>
<dbReference type="WBParaSite" id="nRc.2.0.1.t11125-RA">
    <property type="protein sequence ID" value="nRc.2.0.1.t11125-RA"/>
    <property type="gene ID" value="nRc.2.0.1.g11125"/>
</dbReference>
<protein>
    <submittedName>
        <fullName evidence="3">Uncharacterized protein</fullName>
    </submittedName>
</protein>
<evidence type="ECO:0000313" key="2">
    <source>
        <dbReference type="Proteomes" id="UP000887565"/>
    </source>
</evidence>
<accession>A0A915IAC5</accession>
<sequence>MECNRTKEKSSSRSVQLKATVGRFPQN</sequence>